<dbReference type="Proteomes" id="UP000283786">
    <property type="component" value="Chromosome"/>
</dbReference>
<evidence type="ECO:0000259" key="5">
    <source>
        <dbReference type="SMART" id="SM00895"/>
    </source>
</evidence>
<name>A0A418SIN9_9RHOB</name>
<evidence type="ECO:0000313" key="7">
    <source>
        <dbReference type="Proteomes" id="UP000283786"/>
    </source>
</evidence>
<dbReference type="PANTHER" id="PTHR43537">
    <property type="entry name" value="TRANSCRIPTIONAL REGULATOR, GNTR FAMILY"/>
    <property type="match status" value="1"/>
</dbReference>
<dbReference type="SUPFAM" id="SSF48008">
    <property type="entry name" value="GntR ligand-binding domain-like"/>
    <property type="match status" value="1"/>
</dbReference>
<evidence type="ECO:0000256" key="1">
    <source>
        <dbReference type="ARBA" id="ARBA00023015"/>
    </source>
</evidence>
<dbReference type="GO" id="GO:0003700">
    <property type="term" value="F:DNA-binding transcription factor activity"/>
    <property type="evidence" value="ECO:0007669"/>
    <property type="project" value="InterPro"/>
</dbReference>
<dbReference type="GO" id="GO:0003677">
    <property type="term" value="F:DNA binding"/>
    <property type="evidence" value="ECO:0007669"/>
    <property type="project" value="UniProtKB-KW"/>
</dbReference>
<dbReference type="KEGG" id="palw:PSAL_024190"/>
<dbReference type="Pfam" id="PF07729">
    <property type="entry name" value="FCD"/>
    <property type="match status" value="1"/>
</dbReference>
<dbReference type="PANTHER" id="PTHR43537:SF5">
    <property type="entry name" value="UXU OPERON TRANSCRIPTIONAL REGULATOR"/>
    <property type="match status" value="1"/>
</dbReference>
<dbReference type="InterPro" id="IPR036390">
    <property type="entry name" value="WH_DNA-bd_sf"/>
</dbReference>
<protein>
    <submittedName>
        <fullName evidence="6">HTH-type transcriptional repressor NanR</fullName>
    </submittedName>
</protein>
<feature type="compositionally biased region" description="Basic and acidic residues" evidence="4">
    <location>
        <begin position="61"/>
        <end position="72"/>
    </location>
</feature>
<dbReference type="SMART" id="SM00895">
    <property type="entry name" value="FCD"/>
    <property type="match status" value="1"/>
</dbReference>
<feature type="domain" description="GntR C-terminal" evidence="5">
    <location>
        <begin position="96"/>
        <end position="220"/>
    </location>
</feature>
<gene>
    <name evidence="6" type="primary">nanR_2</name>
    <name evidence="6" type="ORF">PSAL_024190</name>
</gene>
<evidence type="ECO:0000256" key="4">
    <source>
        <dbReference type="SAM" id="MobiDB-lite"/>
    </source>
</evidence>
<evidence type="ECO:0000256" key="2">
    <source>
        <dbReference type="ARBA" id="ARBA00023125"/>
    </source>
</evidence>
<dbReference type="PRINTS" id="PR00035">
    <property type="entry name" value="HTHGNTR"/>
</dbReference>
<dbReference type="SUPFAM" id="SSF46785">
    <property type="entry name" value="Winged helix' DNA-binding domain"/>
    <property type="match status" value="1"/>
</dbReference>
<dbReference type="OrthoDB" id="284307at2"/>
<organism evidence="6 7">
    <name type="scientific">Pseudooceanicola algae</name>
    <dbReference type="NCBI Taxonomy" id="1537215"/>
    <lineage>
        <taxon>Bacteria</taxon>
        <taxon>Pseudomonadati</taxon>
        <taxon>Pseudomonadota</taxon>
        <taxon>Alphaproteobacteria</taxon>
        <taxon>Rhodobacterales</taxon>
        <taxon>Paracoccaceae</taxon>
        <taxon>Pseudooceanicola</taxon>
    </lineage>
</organism>
<dbReference type="InterPro" id="IPR011711">
    <property type="entry name" value="GntR_C"/>
</dbReference>
<evidence type="ECO:0000313" key="6">
    <source>
        <dbReference type="EMBL" id="QPM91170.1"/>
    </source>
</evidence>
<proteinExistence type="predicted"/>
<feature type="region of interest" description="Disordered" evidence="4">
    <location>
        <begin position="1"/>
        <end position="20"/>
    </location>
</feature>
<dbReference type="EMBL" id="CP060436">
    <property type="protein sequence ID" value="QPM91170.1"/>
    <property type="molecule type" value="Genomic_DNA"/>
</dbReference>
<dbReference type="Pfam" id="PF00392">
    <property type="entry name" value="GntR"/>
    <property type="match status" value="1"/>
</dbReference>
<dbReference type="InterPro" id="IPR000524">
    <property type="entry name" value="Tscrpt_reg_HTH_GntR"/>
</dbReference>
<dbReference type="InterPro" id="IPR036388">
    <property type="entry name" value="WH-like_DNA-bd_sf"/>
</dbReference>
<keyword evidence="2" id="KW-0238">DNA-binding</keyword>
<keyword evidence="7" id="KW-1185">Reference proteome</keyword>
<sequence>MSDQDHLPDQPAGGAEQDDKLETVLANLRRLLSESPKIPPERRLSEQLDVSRHTLRKALKTLRDNGELEPAKSGRRAAPDKSTPSARLVQSTNPLEVMEMRLMIEPSLARLAALRASPDEIARIVQTSTSPGGMSPSQADQEFHRAVAAGSRNSLASELHILLHRVQNDARLRFTDSDSDSNTTVERVRARDLEHQEIAAAIAERDPDSAEQAMYEHLERTQRKLTGRLGSRSTDAA</sequence>
<feature type="region of interest" description="Disordered" evidence="4">
    <location>
        <begin position="61"/>
        <end position="88"/>
    </location>
</feature>
<keyword evidence="3" id="KW-0804">Transcription</keyword>
<keyword evidence="1" id="KW-0805">Transcription regulation</keyword>
<dbReference type="InterPro" id="IPR008920">
    <property type="entry name" value="TF_FadR/GntR_C"/>
</dbReference>
<dbReference type="Gene3D" id="1.20.120.530">
    <property type="entry name" value="GntR ligand-binding domain-like"/>
    <property type="match status" value="1"/>
</dbReference>
<dbReference type="AlphaFoldDB" id="A0A418SIN9"/>
<dbReference type="RefSeq" id="WP_119838491.1">
    <property type="nucleotide sequence ID" value="NZ_CP060436.1"/>
</dbReference>
<reference evidence="6 7" key="1">
    <citation type="submission" date="2020-08" db="EMBL/GenBank/DDBJ databases">
        <title>Genome sequence of Rhodobacteraceae bacterium Lw-13e.</title>
        <authorList>
            <person name="Poehlein A."/>
            <person name="Wolter L."/>
            <person name="Daniel R."/>
            <person name="Brinkhoff T."/>
        </authorList>
    </citation>
    <scope>NUCLEOTIDE SEQUENCE [LARGE SCALE GENOMIC DNA]</scope>
    <source>
        <strain evidence="6 7">Lw-13e</strain>
    </source>
</reference>
<dbReference type="Gene3D" id="1.10.10.10">
    <property type="entry name" value="Winged helix-like DNA-binding domain superfamily/Winged helix DNA-binding domain"/>
    <property type="match status" value="1"/>
</dbReference>
<accession>A0A418SIN9</accession>
<evidence type="ECO:0000256" key="3">
    <source>
        <dbReference type="ARBA" id="ARBA00023163"/>
    </source>
</evidence>